<dbReference type="PROSITE" id="PS50262">
    <property type="entry name" value="G_PROTEIN_RECEP_F1_2"/>
    <property type="match status" value="1"/>
</dbReference>
<evidence type="ECO:0000256" key="6">
    <source>
        <dbReference type="ARBA" id="ARBA00023136"/>
    </source>
</evidence>
<comment type="caution">
    <text evidence="11">The sequence shown here is derived from an EMBL/GenBank/DDBJ whole genome shotgun (WGS) entry which is preliminary data.</text>
</comment>
<evidence type="ECO:0000313" key="12">
    <source>
        <dbReference type="Proteomes" id="UP001292094"/>
    </source>
</evidence>
<keyword evidence="7" id="KW-0675">Receptor</keyword>
<dbReference type="InterPro" id="IPR000276">
    <property type="entry name" value="GPCR_Rhodpsn"/>
</dbReference>
<organism evidence="11 12">
    <name type="scientific">Petrolisthes manimaculis</name>
    <dbReference type="NCBI Taxonomy" id="1843537"/>
    <lineage>
        <taxon>Eukaryota</taxon>
        <taxon>Metazoa</taxon>
        <taxon>Ecdysozoa</taxon>
        <taxon>Arthropoda</taxon>
        <taxon>Crustacea</taxon>
        <taxon>Multicrustacea</taxon>
        <taxon>Malacostraca</taxon>
        <taxon>Eumalacostraca</taxon>
        <taxon>Eucarida</taxon>
        <taxon>Decapoda</taxon>
        <taxon>Pleocyemata</taxon>
        <taxon>Anomura</taxon>
        <taxon>Galatheoidea</taxon>
        <taxon>Porcellanidae</taxon>
        <taxon>Petrolisthes</taxon>
    </lineage>
</organism>
<keyword evidence="12" id="KW-1185">Reference proteome</keyword>
<dbReference type="Gene3D" id="1.20.1070.10">
    <property type="entry name" value="Rhodopsin 7-helix transmembrane proteins"/>
    <property type="match status" value="1"/>
</dbReference>
<evidence type="ECO:0000256" key="4">
    <source>
        <dbReference type="ARBA" id="ARBA00022989"/>
    </source>
</evidence>
<evidence type="ECO:0000256" key="2">
    <source>
        <dbReference type="ARBA" id="ARBA00010663"/>
    </source>
</evidence>
<feature type="domain" description="G-protein coupled receptors family 1 profile" evidence="10">
    <location>
        <begin position="41"/>
        <end position="95"/>
    </location>
</feature>
<feature type="transmembrane region" description="Helical" evidence="9">
    <location>
        <begin position="33"/>
        <end position="51"/>
    </location>
</feature>
<dbReference type="PROSITE" id="PS00237">
    <property type="entry name" value="G_PROTEIN_RECEP_F1_1"/>
    <property type="match status" value="1"/>
</dbReference>
<dbReference type="InterPro" id="IPR017452">
    <property type="entry name" value="GPCR_Rhodpsn_7TM"/>
</dbReference>
<gene>
    <name evidence="11" type="ORF">Pmani_038393</name>
</gene>
<sequence length="95" mass="11098">MHERMHTNSKGCTRTRKHARKLKRTNARKLVPFLEYCVCHASVLTILVISFERYYAICRPLRASYTCTKMRACTCILTIWAAAVMLSWSDHIYLS</sequence>
<protein>
    <recommendedName>
        <fullName evidence="10">G-protein coupled receptors family 1 profile domain-containing protein</fullName>
    </recommendedName>
</protein>
<evidence type="ECO:0000256" key="1">
    <source>
        <dbReference type="ARBA" id="ARBA00004141"/>
    </source>
</evidence>
<dbReference type="GO" id="GO:0005886">
    <property type="term" value="C:plasma membrane"/>
    <property type="evidence" value="ECO:0007669"/>
    <property type="project" value="TreeGrafter"/>
</dbReference>
<dbReference type="Pfam" id="PF00001">
    <property type="entry name" value="7tm_1"/>
    <property type="match status" value="1"/>
</dbReference>
<reference evidence="11" key="1">
    <citation type="submission" date="2023-11" db="EMBL/GenBank/DDBJ databases">
        <title>Genome assemblies of two species of porcelain crab, Petrolisthes cinctipes and Petrolisthes manimaculis (Anomura: Porcellanidae).</title>
        <authorList>
            <person name="Angst P."/>
        </authorList>
    </citation>
    <scope>NUCLEOTIDE SEQUENCE</scope>
    <source>
        <strain evidence="11">PB745_02</strain>
        <tissue evidence="11">Gill</tissue>
    </source>
</reference>
<evidence type="ECO:0000256" key="3">
    <source>
        <dbReference type="ARBA" id="ARBA00022692"/>
    </source>
</evidence>
<dbReference type="AlphaFoldDB" id="A0AAE1NES2"/>
<dbReference type="PANTHER" id="PTHR24243:SF233">
    <property type="entry name" value="THYROTROPIN-RELEASING HORMONE RECEPTOR"/>
    <property type="match status" value="1"/>
</dbReference>
<evidence type="ECO:0000256" key="5">
    <source>
        <dbReference type="ARBA" id="ARBA00023040"/>
    </source>
</evidence>
<comment type="similarity">
    <text evidence="2">Belongs to the G-protein coupled receptor 1 family.</text>
</comment>
<keyword evidence="5" id="KW-0297">G-protein coupled receptor</keyword>
<keyword evidence="6 9" id="KW-0472">Membrane</keyword>
<evidence type="ECO:0000256" key="8">
    <source>
        <dbReference type="ARBA" id="ARBA00023224"/>
    </source>
</evidence>
<accession>A0AAE1NES2</accession>
<dbReference type="EMBL" id="JAWZYT010006232">
    <property type="protein sequence ID" value="KAK4288583.1"/>
    <property type="molecule type" value="Genomic_DNA"/>
</dbReference>
<evidence type="ECO:0000259" key="10">
    <source>
        <dbReference type="PROSITE" id="PS50262"/>
    </source>
</evidence>
<name>A0AAE1NES2_9EUCA</name>
<feature type="transmembrane region" description="Helical" evidence="9">
    <location>
        <begin position="72"/>
        <end position="89"/>
    </location>
</feature>
<proteinExistence type="inferred from homology"/>
<evidence type="ECO:0000256" key="9">
    <source>
        <dbReference type="SAM" id="Phobius"/>
    </source>
</evidence>
<dbReference type="GO" id="GO:0004930">
    <property type="term" value="F:G protein-coupled receptor activity"/>
    <property type="evidence" value="ECO:0007669"/>
    <property type="project" value="UniProtKB-KW"/>
</dbReference>
<keyword evidence="4 9" id="KW-1133">Transmembrane helix</keyword>
<comment type="subcellular location">
    <subcellularLocation>
        <location evidence="1">Membrane</location>
        <topology evidence="1">Multi-pass membrane protein</topology>
    </subcellularLocation>
</comment>
<dbReference type="PANTHER" id="PTHR24243">
    <property type="entry name" value="G-PROTEIN COUPLED RECEPTOR"/>
    <property type="match status" value="1"/>
</dbReference>
<keyword evidence="8" id="KW-0807">Transducer</keyword>
<keyword evidence="3 9" id="KW-0812">Transmembrane</keyword>
<evidence type="ECO:0000256" key="7">
    <source>
        <dbReference type="ARBA" id="ARBA00023170"/>
    </source>
</evidence>
<dbReference type="SUPFAM" id="SSF81321">
    <property type="entry name" value="Family A G protein-coupled receptor-like"/>
    <property type="match status" value="1"/>
</dbReference>
<dbReference type="Proteomes" id="UP001292094">
    <property type="component" value="Unassembled WGS sequence"/>
</dbReference>
<evidence type="ECO:0000313" key="11">
    <source>
        <dbReference type="EMBL" id="KAK4288583.1"/>
    </source>
</evidence>